<dbReference type="EMBL" id="BNCP01000021">
    <property type="protein sequence ID" value="GIL81444.1"/>
    <property type="molecule type" value="Genomic_DNA"/>
</dbReference>
<evidence type="ECO:0000256" key="1">
    <source>
        <dbReference type="ARBA" id="ARBA00010835"/>
    </source>
</evidence>
<dbReference type="FunFam" id="3.30.160.20:FF:000004">
    <property type="entry name" value="Peptide chain release factor 1"/>
    <property type="match status" value="1"/>
</dbReference>
<feature type="compositionally biased region" description="Gly residues" evidence="4">
    <location>
        <begin position="222"/>
        <end position="234"/>
    </location>
</feature>
<evidence type="ECO:0000256" key="3">
    <source>
        <dbReference type="ARBA" id="ARBA00022917"/>
    </source>
</evidence>
<dbReference type="InterPro" id="IPR005139">
    <property type="entry name" value="PCRF"/>
</dbReference>
<feature type="region of interest" description="Disordered" evidence="4">
    <location>
        <begin position="374"/>
        <end position="411"/>
    </location>
</feature>
<dbReference type="InterPro" id="IPR050057">
    <property type="entry name" value="Prokaryotic/Mito_RF"/>
</dbReference>
<evidence type="ECO:0000313" key="9">
    <source>
        <dbReference type="Proteomes" id="UP000747110"/>
    </source>
</evidence>
<dbReference type="SUPFAM" id="SSF75620">
    <property type="entry name" value="Release factor"/>
    <property type="match status" value="2"/>
</dbReference>
<evidence type="ECO:0000313" key="7">
    <source>
        <dbReference type="EMBL" id="GIL94901.1"/>
    </source>
</evidence>
<dbReference type="InterPro" id="IPR045853">
    <property type="entry name" value="Pep_chain_release_fac_I_sf"/>
</dbReference>
<evidence type="ECO:0000313" key="6">
    <source>
        <dbReference type="EMBL" id="GIL81444.1"/>
    </source>
</evidence>
<dbReference type="Gene3D" id="6.10.140.1950">
    <property type="match status" value="1"/>
</dbReference>
<name>A0A8J4D8B1_9CHLO</name>
<dbReference type="Pfam" id="PF03462">
    <property type="entry name" value="PCRF"/>
    <property type="match status" value="2"/>
</dbReference>
<feature type="domain" description="Prokaryotic-type class I peptide chain release factors" evidence="5">
    <location>
        <begin position="465"/>
        <end position="481"/>
    </location>
</feature>
<feature type="region of interest" description="Disordered" evidence="4">
    <location>
        <begin position="217"/>
        <end position="241"/>
    </location>
</feature>
<organism evidence="7 8">
    <name type="scientific">Volvox reticuliferus</name>
    <dbReference type="NCBI Taxonomy" id="1737510"/>
    <lineage>
        <taxon>Eukaryota</taxon>
        <taxon>Viridiplantae</taxon>
        <taxon>Chlorophyta</taxon>
        <taxon>core chlorophytes</taxon>
        <taxon>Chlorophyceae</taxon>
        <taxon>CS clade</taxon>
        <taxon>Chlamydomonadales</taxon>
        <taxon>Volvocaceae</taxon>
        <taxon>Volvox</taxon>
    </lineage>
</organism>
<sequence>MRLVQVRGCGLAISLPGESVSNWFMSFVCGPWICANQAWRQVVTKGNVQQFRREFSFPWLAAATSTVLSWLHPRLHPPSCRPAFLCATACLSAAYPCTPSLSSTSSISGSSPPSFQRGLPSAAGACENVRMEAGSAASAHLEPSFGHRWIWDRISHRRRIVGSCRIRSNYIGNLNKNLSSSSSSSSDSKQLGVSLSPALEARLRQLHSRCAQLEALLAGSEPDGGNGGGGGASGGTARRDTGREYSRLKPLAAAYERLLHVRQELRDLAVLMHDTDPRVRGMAEEEARELQQQAAALTRRLLLALVPSDPRDGRAALLEARAGAGGQEAALFCGELLEMYRKLATSRGWTWQVVELTGSEGGGVKHAVVAVSNGRSTASGGNSGADGGYGDSEGDGGDDGEGDGAGNGVYGALLPESGVHRVQRVPATEAQGRVHTSTAAVVVLPQADEVDVRIRDEHLRIETMRASGAGGQHVNVTDSAVRITHLPTGLVVSCQNERSQHQNRATALKVLRARLYDLEMQKRAQEMDAQRSALISSADRSERIRTYNFPQGRVTDHRIHLTVHDLSSVLEGGEGLRRLMGALRSAKEEEALRRLVEQEEGVSA</sequence>
<dbReference type="InterPro" id="IPR000352">
    <property type="entry name" value="Pep_chain_release_fac_I"/>
</dbReference>
<feature type="compositionally biased region" description="Gly residues" evidence="4">
    <location>
        <begin position="381"/>
        <end position="391"/>
    </location>
</feature>
<dbReference type="Gene3D" id="3.30.70.1660">
    <property type="match status" value="2"/>
</dbReference>
<dbReference type="EMBL" id="BNCQ01000002">
    <property type="protein sequence ID" value="GIL94901.1"/>
    <property type="molecule type" value="Genomic_DNA"/>
</dbReference>
<comment type="similarity">
    <text evidence="1">Belongs to the prokaryotic/mitochondrial release factor family.</text>
</comment>
<protein>
    <recommendedName>
        <fullName evidence="5">Prokaryotic-type class I peptide chain release factors domain-containing protein</fullName>
    </recommendedName>
</protein>
<evidence type="ECO:0000256" key="2">
    <source>
        <dbReference type="ARBA" id="ARBA00022481"/>
    </source>
</evidence>
<dbReference type="Pfam" id="PF00472">
    <property type="entry name" value="RF-1"/>
    <property type="match status" value="1"/>
</dbReference>
<dbReference type="AlphaFoldDB" id="A0A8J4D8B1"/>
<reference evidence="7" key="1">
    <citation type="journal article" date="2021" name="Proc. Natl. Acad. Sci. U.S.A.">
        <title>Three genomes in the algal genus Volvox reveal the fate of a haploid sex-determining region after a transition to homothallism.</title>
        <authorList>
            <person name="Yamamoto K."/>
            <person name="Hamaji T."/>
            <person name="Kawai-Toyooka H."/>
            <person name="Matsuzaki R."/>
            <person name="Takahashi F."/>
            <person name="Nishimura Y."/>
            <person name="Kawachi M."/>
            <person name="Noguchi H."/>
            <person name="Minakuchi Y."/>
            <person name="Umen J.G."/>
            <person name="Toyoda A."/>
            <person name="Nozaki H."/>
        </authorList>
    </citation>
    <scope>NUCLEOTIDE SEQUENCE</scope>
    <source>
        <strain evidence="7">NIES-3785</strain>
        <strain evidence="6">NIES-3786</strain>
    </source>
</reference>
<dbReference type="GO" id="GO:0003747">
    <property type="term" value="F:translation release factor activity"/>
    <property type="evidence" value="ECO:0007669"/>
    <property type="project" value="InterPro"/>
</dbReference>
<dbReference type="SMART" id="SM00937">
    <property type="entry name" value="PCRF"/>
    <property type="match status" value="1"/>
</dbReference>
<dbReference type="Proteomes" id="UP000747110">
    <property type="component" value="Unassembled WGS sequence"/>
</dbReference>
<dbReference type="OrthoDB" id="2019491at2759"/>
<accession>A0A8J4D8B1</accession>
<keyword evidence="9" id="KW-1185">Reference proteome</keyword>
<proteinExistence type="inferred from homology"/>
<dbReference type="PANTHER" id="PTHR43804:SF7">
    <property type="entry name" value="LD18447P"/>
    <property type="match status" value="1"/>
</dbReference>
<evidence type="ECO:0000256" key="4">
    <source>
        <dbReference type="SAM" id="MobiDB-lite"/>
    </source>
</evidence>
<feature type="compositionally biased region" description="Acidic residues" evidence="4">
    <location>
        <begin position="392"/>
        <end position="402"/>
    </location>
</feature>
<keyword evidence="3" id="KW-0648">Protein biosynthesis</keyword>
<dbReference type="GO" id="GO:0005737">
    <property type="term" value="C:cytoplasm"/>
    <property type="evidence" value="ECO:0007669"/>
    <property type="project" value="UniProtKB-ARBA"/>
</dbReference>
<gene>
    <name evidence="6" type="ORF">Vretifemale_10512</name>
    <name evidence="7" type="ORF">Vretimale_977</name>
</gene>
<dbReference type="Proteomes" id="UP000722791">
    <property type="component" value="Unassembled WGS sequence"/>
</dbReference>
<evidence type="ECO:0000259" key="5">
    <source>
        <dbReference type="PROSITE" id="PS00745"/>
    </source>
</evidence>
<dbReference type="PANTHER" id="PTHR43804">
    <property type="entry name" value="LD18447P"/>
    <property type="match status" value="1"/>
</dbReference>
<evidence type="ECO:0000313" key="8">
    <source>
        <dbReference type="Proteomes" id="UP000722791"/>
    </source>
</evidence>
<keyword evidence="2" id="KW-0488">Methylation</keyword>
<comment type="caution">
    <text evidence="7">The sequence shown here is derived from an EMBL/GenBank/DDBJ whole genome shotgun (WGS) entry which is preliminary data.</text>
</comment>
<dbReference type="PROSITE" id="PS00745">
    <property type="entry name" value="RF_PROK_I"/>
    <property type="match status" value="1"/>
</dbReference>